<dbReference type="RefSeq" id="WP_067477611.1">
    <property type="nucleotide sequence ID" value="NZ_CP015961.1"/>
</dbReference>
<evidence type="ECO:0008006" key="3">
    <source>
        <dbReference type="Google" id="ProtNLM"/>
    </source>
</evidence>
<keyword evidence="2" id="KW-1185">Reference proteome</keyword>
<accession>A0A173LNJ5</accession>
<name>A0A173LNJ5_9ACTN</name>
<dbReference type="Gene3D" id="3.10.450.50">
    <property type="match status" value="1"/>
</dbReference>
<reference evidence="1 2" key="1">
    <citation type="submission" date="2016-06" db="EMBL/GenBank/DDBJ databases">
        <title>Complete genome sequence of a saline-alkali tolerant type strain Dietzia timorensis ID05-A0528T.</title>
        <authorList>
            <person name="Wu X."/>
        </authorList>
    </citation>
    <scope>NUCLEOTIDE SEQUENCE [LARGE SCALE GENOMIC DNA]</scope>
    <source>
        <strain evidence="1 2">ID05-A0528</strain>
    </source>
</reference>
<proteinExistence type="predicted"/>
<dbReference type="STRING" id="499555.BJL86_2460"/>
<organism evidence="1 2">
    <name type="scientific">Dietzia timorensis</name>
    <dbReference type="NCBI Taxonomy" id="499555"/>
    <lineage>
        <taxon>Bacteria</taxon>
        <taxon>Bacillati</taxon>
        <taxon>Actinomycetota</taxon>
        <taxon>Actinomycetes</taxon>
        <taxon>Mycobacteriales</taxon>
        <taxon>Dietziaceae</taxon>
        <taxon>Dietzia</taxon>
    </lineage>
</organism>
<dbReference type="OrthoDB" id="4774268at2"/>
<dbReference type="InterPro" id="IPR032710">
    <property type="entry name" value="NTF2-like_dom_sf"/>
</dbReference>
<gene>
    <name evidence="1" type="ORF">BJL86_2460</name>
</gene>
<dbReference type="KEGG" id="dtm:BJL86_2460"/>
<sequence length="189" mass="21895">MADFDRDEIDAFIDAWIDANIAAEKVQDWTPLADFYADDAHYGWNYGTKDDFMAVGKDEIRELALGQEMKGLEGWKYPYISRVIDTRTGDVICLWRQIAEGTEDPRTGKPYEVYGLGGSWFRYAGNRKWAWQRDFFDFGNVVDLFMRMYEADALSEGMRERFASAGEKLPGWYRIHEGPKSIWPVDIGD</sequence>
<dbReference type="Proteomes" id="UP000186104">
    <property type="component" value="Chromosome"/>
</dbReference>
<dbReference type="SUPFAM" id="SSF54427">
    <property type="entry name" value="NTF2-like"/>
    <property type="match status" value="1"/>
</dbReference>
<protein>
    <recommendedName>
        <fullName evidence="3">SnoaL-like domain-containing protein</fullName>
    </recommendedName>
</protein>
<evidence type="ECO:0000313" key="1">
    <source>
        <dbReference type="EMBL" id="ANI93224.1"/>
    </source>
</evidence>
<dbReference type="EMBL" id="CP015961">
    <property type="protein sequence ID" value="ANI93224.1"/>
    <property type="molecule type" value="Genomic_DNA"/>
</dbReference>
<evidence type="ECO:0000313" key="2">
    <source>
        <dbReference type="Proteomes" id="UP000186104"/>
    </source>
</evidence>
<dbReference type="AlphaFoldDB" id="A0A173LNJ5"/>